<evidence type="ECO:0000313" key="25">
    <source>
        <dbReference type="EMBL" id="GAA0167193.1"/>
    </source>
</evidence>
<dbReference type="Gene3D" id="1.10.510.10">
    <property type="entry name" value="Transferase(Phosphotransferase) domain 1"/>
    <property type="match status" value="1"/>
</dbReference>
<accession>A0AAV3QX49</accession>
<evidence type="ECO:0000256" key="5">
    <source>
        <dbReference type="ARBA" id="ARBA00022527"/>
    </source>
</evidence>
<evidence type="ECO:0000256" key="4">
    <source>
        <dbReference type="ARBA" id="ARBA00022475"/>
    </source>
</evidence>
<evidence type="ECO:0000256" key="21">
    <source>
        <dbReference type="SAM" id="MobiDB-lite"/>
    </source>
</evidence>
<keyword evidence="16 22" id="KW-0472">Membrane</keyword>
<evidence type="ECO:0000256" key="8">
    <source>
        <dbReference type="ARBA" id="ARBA00022679"/>
    </source>
</evidence>
<dbReference type="Gene3D" id="3.80.10.10">
    <property type="entry name" value="Ribonuclease Inhibitor"/>
    <property type="match status" value="3"/>
</dbReference>
<dbReference type="Pfam" id="PF00560">
    <property type="entry name" value="LRR_1"/>
    <property type="match status" value="6"/>
</dbReference>
<comment type="catalytic activity">
    <reaction evidence="20">
        <text>L-seryl-[protein] + ATP = O-phospho-L-seryl-[protein] + ADP + H(+)</text>
        <dbReference type="Rhea" id="RHEA:17989"/>
        <dbReference type="Rhea" id="RHEA-COMP:9863"/>
        <dbReference type="Rhea" id="RHEA-COMP:11604"/>
        <dbReference type="ChEBI" id="CHEBI:15378"/>
        <dbReference type="ChEBI" id="CHEBI:29999"/>
        <dbReference type="ChEBI" id="CHEBI:30616"/>
        <dbReference type="ChEBI" id="CHEBI:83421"/>
        <dbReference type="ChEBI" id="CHEBI:456216"/>
        <dbReference type="EC" id="2.7.11.1"/>
    </reaction>
</comment>
<dbReference type="GO" id="GO:0004674">
    <property type="term" value="F:protein serine/threonine kinase activity"/>
    <property type="evidence" value="ECO:0007669"/>
    <property type="project" value="UniProtKB-KW"/>
</dbReference>
<keyword evidence="10 23" id="KW-0732">Signal</keyword>
<feature type="transmembrane region" description="Helical" evidence="22">
    <location>
        <begin position="737"/>
        <end position="760"/>
    </location>
</feature>
<comment type="similarity">
    <text evidence="2">Belongs to the protein kinase superfamily. Ser/Thr protein kinase family.</text>
</comment>
<comment type="subcellular location">
    <subcellularLocation>
        <location evidence="1">Cell membrane</location>
        <topology evidence="1">Single-pass type I membrane protein</topology>
    </subcellularLocation>
</comment>
<name>A0AAV3QX49_LITER</name>
<dbReference type="SUPFAM" id="SSF56112">
    <property type="entry name" value="Protein kinase-like (PK-like)"/>
    <property type="match status" value="1"/>
</dbReference>
<feature type="chain" id="PRO_5043551077" description="non-specific serine/threonine protein kinase" evidence="23">
    <location>
        <begin position="25"/>
        <end position="1114"/>
    </location>
</feature>
<comment type="caution">
    <text evidence="25">The sequence shown here is derived from an EMBL/GenBank/DDBJ whole genome shotgun (WGS) entry which is preliminary data.</text>
</comment>
<dbReference type="SMART" id="SM00369">
    <property type="entry name" value="LRR_TYP"/>
    <property type="match status" value="6"/>
</dbReference>
<keyword evidence="12" id="KW-0547">Nucleotide-binding</keyword>
<evidence type="ECO:0000256" key="6">
    <source>
        <dbReference type="ARBA" id="ARBA00022553"/>
    </source>
</evidence>
<dbReference type="FunFam" id="3.80.10.10:FF:000095">
    <property type="entry name" value="LRR receptor-like serine/threonine-protein kinase GSO1"/>
    <property type="match status" value="1"/>
</dbReference>
<keyword evidence="7" id="KW-0433">Leucine-rich repeat</keyword>
<dbReference type="Pfam" id="PF08263">
    <property type="entry name" value="LRRNT_2"/>
    <property type="match status" value="1"/>
</dbReference>
<dbReference type="EC" id="2.7.11.1" evidence="3"/>
<evidence type="ECO:0000259" key="24">
    <source>
        <dbReference type="PROSITE" id="PS50011"/>
    </source>
</evidence>
<evidence type="ECO:0000313" key="26">
    <source>
        <dbReference type="Proteomes" id="UP001454036"/>
    </source>
</evidence>
<keyword evidence="11" id="KW-0677">Repeat</keyword>
<evidence type="ECO:0000256" key="20">
    <source>
        <dbReference type="ARBA" id="ARBA00048679"/>
    </source>
</evidence>
<evidence type="ECO:0000256" key="2">
    <source>
        <dbReference type="ARBA" id="ARBA00008684"/>
    </source>
</evidence>
<dbReference type="SUPFAM" id="SSF52047">
    <property type="entry name" value="RNI-like"/>
    <property type="match status" value="1"/>
</dbReference>
<evidence type="ECO:0000256" key="15">
    <source>
        <dbReference type="ARBA" id="ARBA00022989"/>
    </source>
</evidence>
<dbReference type="SUPFAM" id="SSF52058">
    <property type="entry name" value="L domain-like"/>
    <property type="match status" value="2"/>
</dbReference>
<dbReference type="GO" id="GO:0006952">
    <property type="term" value="P:defense response"/>
    <property type="evidence" value="ECO:0007669"/>
    <property type="project" value="UniProtKB-ARBA"/>
</dbReference>
<dbReference type="InterPro" id="IPR051716">
    <property type="entry name" value="Plant_RL_S/T_kinase"/>
</dbReference>
<dbReference type="FunFam" id="3.80.10.10:FF:000177">
    <property type="entry name" value="Leucine-rich repeat receptor-like serine/threonine-protein kinase At1g17230"/>
    <property type="match status" value="1"/>
</dbReference>
<evidence type="ECO:0000256" key="12">
    <source>
        <dbReference type="ARBA" id="ARBA00022741"/>
    </source>
</evidence>
<evidence type="ECO:0000256" key="3">
    <source>
        <dbReference type="ARBA" id="ARBA00012513"/>
    </source>
</evidence>
<dbReference type="PROSITE" id="PS50011">
    <property type="entry name" value="PROTEIN_KINASE_DOM"/>
    <property type="match status" value="1"/>
</dbReference>
<dbReference type="EMBL" id="BAABME010005999">
    <property type="protein sequence ID" value="GAA0167193.1"/>
    <property type="molecule type" value="Genomic_DNA"/>
</dbReference>
<dbReference type="AlphaFoldDB" id="A0AAV3QX49"/>
<evidence type="ECO:0000256" key="18">
    <source>
        <dbReference type="ARBA" id="ARBA00023180"/>
    </source>
</evidence>
<proteinExistence type="inferred from homology"/>
<evidence type="ECO:0000256" key="19">
    <source>
        <dbReference type="ARBA" id="ARBA00047899"/>
    </source>
</evidence>
<dbReference type="InterPro" id="IPR011009">
    <property type="entry name" value="Kinase-like_dom_sf"/>
</dbReference>
<keyword evidence="14" id="KW-0067">ATP-binding</keyword>
<dbReference type="FunFam" id="3.30.200.20:FF:000219">
    <property type="entry name" value="Leucine-rich repeat receptor-like serine/threonine-protein kinase"/>
    <property type="match status" value="1"/>
</dbReference>
<dbReference type="FunFam" id="3.80.10.10:FF:000430">
    <property type="entry name" value="Leucine-rich repeat receptor-like protein kinase PEPR1"/>
    <property type="match status" value="1"/>
</dbReference>
<evidence type="ECO:0000256" key="23">
    <source>
        <dbReference type="SAM" id="SignalP"/>
    </source>
</evidence>
<dbReference type="FunFam" id="1.10.510.10:FF:000365">
    <property type="entry name" value="Leucine-rich repeat receptor-like serine/threonine-protein kinase At1g17230"/>
    <property type="match status" value="1"/>
</dbReference>
<evidence type="ECO:0000256" key="11">
    <source>
        <dbReference type="ARBA" id="ARBA00022737"/>
    </source>
</evidence>
<dbReference type="GO" id="GO:0051707">
    <property type="term" value="P:response to other organism"/>
    <property type="evidence" value="ECO:0007669"/>
    <property type="project" value="UniProtKB-ARBA"/>
</dbReference>
<keyword evidence="26" id="KW-1185">Reference proteome</keyword>
<dbReference type="PANTHER" id="PTHR48053">
    <property type="entry name" value="LEUCINE RICH REPEAT FAMILY PROTEIN, EXPRESSED"/>
    <property type="match status" value="1"/>
</dbReference>
<dbReference type="GO" id="GO:0005886">
    <property type="term" value="C:plasma membrane"/>
    <property type="evidence" value="ECO:0007669"/>
    <property type="project" value="UniProtKB-SubCell"/>
</dbReference>
<evidence type="ECO:0000256" key="17">
    <source>
        <dbReference type="ARBA" id="ARBA00023170"/>
    </source>
</evidence>
<dbReference type="GO" id="GO:0005524">
    <property type="term" value="F:ATP binding"/>
    <property type="evidence" value="ECO:0007669"/>
    <property type="project" value="UniProtKB-KW"/>
</dbReference>
<evidence type="ECO:0000256" key="9">
    <source>
        <dbReference type="ARBA" id="ARBA00022692"/>
    </source>
</evidence>
<dbReference type="InterPro" id="IPR000719">
    <property type="entry name" value="Prot_kinase_dom"/>
</dbReference>
<feature type="signal peptide" evidence="23">
    <location>
        <begin position="1"/>
        <end position="24"/>
    </location>
</feature>
<evidence type="ECO:0000256" key="1">
    <source>
        <dbReference type="ARBA" id="ARBA00004251"/>
    </source>
</evidence>
<keyword evidence="6" id="KW-0597">Phosphoprotein</keyword>
<dbReference type="Pfam" id="PF13855">
    <property type="entry name" value="LRR_8"/>
    <property type="match status" value="1"/>
</dbReference>
<keyword evidence="5" id="KW-0723">Serine/threonine-protein kinase</keyword>
<dbReference type="PROSITE" id="PS00108">
    <property type="entry name" value="PROTEIN_KINASE_ST"/>
    <property type="match status" value="1"/>
</dbReference>
<dbReference type="InterPro" id="IPR008271">
    <property type="entry name" value="Ser/Thr_kinase_AS"/>
</dbReference>
<keyword evidence="18" id="KW-0325">Glycoprotein</keyword>
<keyword evidence="13" id="KW-0418">Kinase</keyword>
<keyword evidence="15 22" id="KW-1133">Transmembrane helix</keyword>
<evidence type="ECO:0000256" key="10">
    <source>
        <dbReference type="ARBA" id="ARBA00022729"/>
    </source>
</evidence>
<dbReference type="InterPro" id="IPR055414">
    <property type="entry name" value="LRR_R13L4/SHOC2-like"/>
</dbReference>
<reference evidence="25 26" key="1">
    <citation type="submission" date="2024-01" db="EMBL/GenBank/DDBJ databases">
        <title>The complete chloroplast genome sequence of Lithospermum erythrorhizon: insights into the phylogenetic relationship among Boraginaceae species and the maternal lineages of purple gromwells.</title>
        <authorList>
            <person name="Okada T."/>
            <person name="Watanabe K."/>
        </authorList>
    </citation>
    <scope>NUCLEOTIDE SEQUENCE [LARGE SCALE GENOMIC DNA]</scope>
</reference>
<keyword evidence="9 22" id="KW-0812">Transmembrane</keyword>
<dbReference type="InterPro" id="IPR001611">
    <property type="entry name" value="Leu-rich_rpt"/>
</dbReference>
<sequence>MPSIFHHLFLLLLPILSSIIIVQSLNQEGNVLLDFKNSLSDKQNNLKSWNFSSLNPCKWYGIQCNENFNVISIHLNSLSLSGTLSSTICKLPYLTELNMSTNFISGEIPVFANCQNLEVLDLCTNRLHTKFPSHVCNITTLRELYLCENYIYGEIPLEIGNLEALEELVIYSNNLTGAIPPSIRELKRVRIIRAGRNYLSGPIPDEISECESLEVLGLAENNLEGTFPVKLQKLKRLSNLILWKNNFYGNIPGEIGNFSSLELLALHKNSFTGFVPKEIGKLTKLRRLYIYTNLLNGTIPQELGNCVNAVEIDLSENQLSGFIPKELGKISGLRLLHLFENLLQGHIPLELAELKQLRKLDLSINDLSGSIPLGLQNLTFLEDLQLFDNNLEGFIPPFFGINSINLSILDMSMNNLVGRIPEGICRSEKLIILSLGSNKLTGNIPFGLKTCRSLEQLMLGNNLLTGSLSIELAKLQNLSALELHQNRFSGLIPLEIGNFTKIERLRLSNNNFFGAIPPEIGKLVKLVTFNISSNRLSGKIPHEIGNCAKLQRLDLSNNLFTGSVPNELGMLVNLELLKLSDNLFNGMIPDSLGNLVRLTELQMGGNFFSGSIPYDLGKLSALQIALNISHNDLTGEIPGNLGNLQMLESMYLNDNQLVGEIPTSLGELKSLTVCNFSNNRLEGVVPNTPAFMRMDSSNFAGNSGLCLPGAPNCHHLSSVDALKKDGWSGEAFSRQKIIIIASMIVGLISLVLVFRVCWLIKHQTTAFASFKDQVQPDDVVIDNNNSNNNIYYSPKGLTYQALVEATDNFADHSIIGSGACGVVYKAIMEDGQVIAVKKLHNREDHETSSSDQNSFNAEISTLGNIRHKNIVKLIGFCKNHQGCSLLLYEYMPNGSLGEILHGNSAKKCTLDWHMRYEIALGAAEGLCYLHHGCKPLIIHRDIKSNNILLDESLQAHVGDFGLAKLMEFANSKSMSAVAGSYGYIAPEYAYTLKVTEKCDVYSFGVVLLELITGRSPVQPIDQGGDLVSWARKTIHTEDVATSEIFDKRLDLSVKRTVDEMSLVLKIALFCTSTSPLNRPSMREVIAMLIDSREASTSPHSPTSETPLDADDTYF</sequence>
<dbReference type="InterPro" id="IPR032675">
    <property type="entry name" value="LRR_dom_sf"/>
</dbReference>
<dbReference type="Pfam" id="PF23598">
    <property type="entry name" value="LRR_14"/>
    <property type="match status" value="1"/>
</dbReference>
<evidence type="ECO:0000256" key="14">
    <source>
        <dbReference type="ARBA" id="ARBA00022840"/>
    </source>
</evidence>
<keyword evidence="4" id="KW-1003">Cell membrane</keyword>
<evidence type="ECO:0000256" key="7">
    <source>
        <dbReference type="ARBA" id="ARBA00022614"/>
    </source>
</evidence>
<evidence type="ECO:0000256" key="16">
    <source>
        <dbReference type="ARBA" id="ARBA00023136"/>
    </source>
</evidence>
<feature type="region of interest" description="Disordered" evidence="21">
    <location>
        <begin position="1092"/>
        <end position="1114"/>
    </location>
</feature>
<feature type="domain" description="Protein kinase" evidence="24">
    <location>
        <begin position="809"/>
        <end position="1102"/>
    </location>
</feature>
<gene>
    <name evidence="25" type="ORF">LIER_22181</name>
</gene>
<dbReference type="Gene3D" id="3.30.200.20">
    <property type="entry name" value="Phosphorylase Kinase, domain 1"/>
    <property type="match status" value="1"/>
</dbReference>
<dbReference type="Proteomes" id="UP001454036">
    <property type="component" value="Unassembled WGS sequence"/>
</dbReference>
<keyword evidence="8" id="KW-0808">Transferase</keyword>
<organism evidence="25 26">
    <name type="scientific">Lithospermum erythrorhizon</name>
    <name type="common">Purple gromwell</name>
    <name type="synonym">Lithospermum officinale var. erythrorhizon</name>
    <dbReference type="NCBI Taxonomy" id="34254"/>
    <lineage>
        <taxon>Eukaryota</taxon>
        <taxon>Viridiplantae</taxon>
        <taxon>Streptophyta</taxon>
        <taxon>Embryophyta</taxon>
        <taxon>Tracheophyta</taxon>
        <taxon>Spermatophyta</taxon>
        <taxon>Magnoliopsida</taxon>
        <taxon>eudicotyledons</taxon>
        <taxon>Gunneridae</taxon>
        <taxon>Pentapetalae</taxon>
        <taxon>asterids</taxon>
        <taxon>lamiids</taxon>
        <taxon>Boraginales</taxon>
        <taxon>Boraginaceae</taxon>
        <taxon>Boraginoideae</taxon>
        <taxon>Lithospermeae</taxon>
        <taxon>Lithospermum</taxon>
    </lineage>
</organism>
<evidence type="ECO:0000256" key="13">
    <source>
        <dbReference type="ARBA" id="ARBA00022777"/>
    </source>
</evidence>
<evidence type="ECO:0000256" key="22">
    <source>
        <dbReference type="SAM" id="Phobius"/>
    </source>
</evidence>
<protein>
    <recommendedName>
        <fullName evidence="3">non-specific serine/threonine protein kinase</fullName>
        <ecNumber evidence="3">2.7.11.1</ecNumber>
    </recommendedName>
</protein>
<dbReference type="Pfam" id="PF00069">
    <property type="entry name" value="Pkinase"/>
    <property type="match status" value="1"/>
</dbReference>
<dbReference type="PANTHER" id="PTHR48053:SF159">
    <property type="entry name" value="PROTEIN KINASE DOMAIN-CONTAINING PROTEIN"/>
    <property type="match status" value="1"/>
</dbReference>
<dbReference type="InterPro" id="IPR003591">
    <property type="entry name" value="Leu-rich_rpt_typical-subtyp"/>
</dbReference>
<dbReference type="InterPro" id="IPR013210">
    <property type="entry name" value="LRR_N_plant-typ"/>
</dbReference>
<keyword evidence="17 25" id="KW-0675">Receptor</keyword>
<dbReference type="SMART" id="SM00220">
    <property type="entry name" value="S_TKc"/>
    <property type="match status" value="1"/>
</dbReference>
<comment type="catalytic activity">
    <reaction evidence="19">
        <text>L-threonyl-[protein] + ATP = O-phospho-L-threonyl-[protein] + ADP + H(+)</text>
        <dbReference type="Rhea" id="RHEA:46608"/>
        <dbReference type="Rhea" id="RHEA-COMP:11060"/>
        <dbReference type="Rhea" id="RHEA-COMP:11605"/>
        <dbReference type="ChEBI" id="CHEBI:15378"/>
        <dbReference type="ChEBI" id="CHEBI:30013"/>
        <dbReference type="ChEBI" id="CHEBI:30616"/>
        <dbReference type="ChEBI" id="CHEBI:61977"/>
        <dbReference type="ChEBI" id="CHEBI:456216"/>
        <dbReference type="EC" id="2.7.11.1"/>
    </reaction>
</comment>
<feature type="compositionally biased region" description="Low complexity" evidence="21">
    <location>
        <begin position="1095"/>
        <end position="1106"/>
    </location>
</feature>